<evidence type="ECO:0000313" key="2">
    <source>
        <dbReference type="EMBL" id="CAF4803877.1"/>
    </source>
</evidence>
<dbReference type="EMBL" id="CAJOBJ010088382">
    <property type="protein sequence ID" value="CAF4530619.1"/>
    <property type="molecule type" value="Genomic_DNA"/>
</dbReference>
<accession>A0A8S3BBJ0</accession>
<name>A0A8S3BBJ0_9BILA</name>
<dbReference type="AlphaFoldDB" id="A0A8S3BBJ0"/>
<proteinExistence type="predicted"/>
<evidence type="ECO:0000313" key="3">
    <source>
        <dbReference type="Proteomes" id="UP000681720"/>
    </source>
</evidence>
<protein>
    <submittedName>
        <fullName evidence="2">Uncharacterized protein</fullName>
    </submittedName>
</protein>
<sequence>ISQSRFIRVLASLGLTGLDGIPLTEAQMHALCNHYRHPEHSDLIVWKQFEQDVESGI</sequence>
<gene>
    <name evidence="1" type="ORF">GIL414_LOCUS36008</name>
    <name evidence="2" type="ORF">GIL414_LOCUS47281</name>
</gene>
<feature type="non-terminal residue" evidence="2">
    <location>
        <position position="1"/>
    </location>
</feature>
<comment type="caution">
    <text evidence="2">The sequence shown here is derived from an EMBL/GenBank/DDBJ whole genome shotgun (WGS) entry which is preliminary data.</text>
</comment>
<evidence type="ECO:0000313" key="1">
    <source>
        <dbReference type="EMBL" id="CAF4530619.1"/>
    </source>
</evidence>
<dbReference type="EMBL" id="CAJOBJ010150464">
    <property type="protein sequence ID" value="CAF4803877.1"/>
    <property type="molecule type" value="Genomic_DNA"/>
</dbReference>
<organism evidence="2 3">
    <name type="scientific">Rotaria magnacalcarata</name>
    <dbReference type="NCBI Taxonomy" id="392030"/>
    <lineage>
        <taxon>Eukaryota</taxon>
        <taxon>Metazoa</taxon>
        <taxon>Spiralia</taxon>
        <taxon>Gnathifera</taxon>
        <taxon>Rotifera</taxon>
        <taxon>Eurotatoria</taxon>
        <taxon>Bdelloidea</taxon>
        <taxon>Philodinida</taxon>
        <taxon>Philodinidae</taxon>
        <taxon>Rotaria</taxon>
    </lineage>
</organism>
<dbReference type="Proteomes" id="UP000681720">
    <property type="component" value="Unassembled WGS sequence"/>
</dbReference>
<reference evidence="2" key="1">
    <citation type="submission" date="2021-02" db="EMBL/GenBank/DDBJ databases">
        <authorList>
            <person name="Nowell W R."/>
        </authorList>
    </citation>
    <scope>NUCLEOTIDE SEQUENCE</scope>
</reference>